<name>A0A1G1W176_9BACT</name>
<evidence type="ECO:0000313" key="1">
    <source>
        <dbReference type="EMBL" id="OGY21435.1"/>
    </source>
</evidence>
<proteinExistence type="predicted"/>
<comment type="caution">
    <text evidence="1">The sequence shown here is derived from an EMBL/GenBank/DDBJ whole genome shotgun (WGS) entry which is preliminary data.</text>
</comment>
<gene>
    <name evidence="1" type="ORF">A3A65_00245</name>
</gene>
<accession>A0A1G1W176</accession>
<sequence length="204" mass="23412">MEYEASSEQLWAVFFTAQLSEMQSKHPVLEQVDLVIEGVVGYGKALRRVIADVFPSALYVGVDLASWQSESIKTTLPDQMLESIIGANPPLLLANCFDYHLVKDICQKTSRVNPILIAVNADGALTSYWLQGDYQKRDDYIPETEWFTPQVPYNAQIFLRRTGDHWDDLKKGRWPDYLNNARHEADIFGWTQHRMQSGLAFIRE</sequence>
<organism evidence="1 2">
    <name type="scientific">Candidatus Chisholmbacteria bacterium RIFCSPLOWO2_01_FULL_49_14</name>
    <dbReference type="NCBI Taxonomy" id="1797593"/>
    <lineage>
        <taxon>Bacteria</taxon>
        <taxon>Candidatus Chisholmiibacteriota</taxon>
    </lineage>
</organism>
<reference evidence="1 2" key="1">
    <citation type="journal article" date="2016" name="Nat. Commun.">
        <title>Thousands of microbial genomes shed light on interconnected biogeochemical processes in an aquifer system.</title>
        <authorList>
            <person name="Anantharaman K."/>
            <person name="Brown C.T."/>
            <person name="Hug L.A."/>
            <person name="Sharon I."/>
            <person name="Castelle C.J."/>
            <person name="Probst A.J."/>
            <person name="Thomas B.C."/>
            <person name="Singh A."/>
            <person name="Wilkins M.J."/>
            <person name="Karaoz U."/>
            <person name="Brodie E.L."/>
            <person name="Williams K.H."/>
            <person name="Hubbard S.S."/>
            <person name="Banfield J.F."/>
        </authorList>
    </citation>
    <scope>NUCLEOTIDE SEQUENCE [LARGE SCALE GENOMIC DNA]</scope>
</reference>
<evidence type="ECO:0000313" key="2">
    <source>
        <dbReference type="Proteomes" id="UP000176723"/>
    </source>
</evidence>
<dbReference type="AlphaFoldDB" id="A0A1G1W176"/>
<protein>
    <submittedName>
        <fullName evidence="1">Uncharacterized protein</fullName>
    </submittedName>
</protein>
<dbReference type="EMBL" id="MHCL01000011">
    <property type="protein sequence ID" value="OGY21435.1"/>
    <property type="molecule type" value="Genomic_DNA"/>
</dbReference>
<dbReference type="Proteomes" id="UP000176723">
    <property type="component" value="Unassembled WGS sequence"/>
</dbReference>